<accession>A1ZC98</accession>
<comment type="caution">
    <text evidence="2">The sequence shown here is derived from an EMBL/GenBank/DDBJ whole genome shotgun (WGS) entry which is preliminary data.</text>
</comment>
<dbReference type="Proteomes" id="UP000004095">
    <property type="component" value="Unassembled WGS sequence"/>
</dbReference>
<dbReference type="InterPro" id="IPR008538">
    <property type="entry name" value="Uma2"/>
</dbReference>
<reference evidence="2 3" key="1">
    <citation type="submission" date="2007-01" db="EMBL/GenBank/DDBJ databases">
        <authorList>
            <person name="Haygood M."/>
            <person name="Podell S."/>
            <person name="Anderson C."/>
            <person name="Hopkinson B."/>
            <person name="Roe K."/>
            <person name="Barbeau K."/>
            <person name="Gaasterland T."/>
            <person name="Ferriera S."/>
            <person name="Johnson J."/>
            <person name="Kravitz S."/>
            <person name="Beeson K."/>
            <person name="Sutton G."/>
            <person name="Rogers Y.-H."/>
            <person name="Friedman R."/>
            <person name="Frazier M."/>
            <person name="Venter J.C."/>
        </authorList>
    </citation>
    <scope>NUCLEOTIDE SEQUENCE [LARGE SCALE GENOMIC DNA]</scope>
    <source>
        <strain evidence="2 3">ATCC 23134</strain>
    </source>
</reference>
<protein>
    <recommendedName>
        <fullName evidence="1">Putative restriction endonuclease domain-containing protein</fullName>
    </recommendedName>
</protein>
<dbReference type="RefSeq" id="WP_002692695.1">
    <property type="nucleotide sequence ID" value="NZ_AAWS01000001.1"/>
</dbReference>
<organism evidence="2 3">
    <name type="scientific">Microscilla marina ATCC 23134</name>
    <dbReference type="NCBI Taxonomy" id="313606"/>
    <lineage>
        <taxon>Bacteria</taxon>
        <taxon>Pseudomonadati</taxon>
        <taxon>Bacteroidota</taxon>
        <taxon>Cytophagia</taxon>
        <taxon>Cytophagales</taxon>
        <taxon>Microscillaceae</taxon>
        <taxon>Microscilla</taxon>
    </lineage>
</organism>
<dbReference type="SUPFAM" id="SSF52980">
    <property type="entry name" value="Restriction endonuclease-like"/>
    <property type="match status" value="1"/>
</dbReference>
<evidence type="ECO:0000313" key="2">
    <source>
        <dbReference type="EMBL" id="EAY31900.1"/>
    </source>
</evidence>
<dbReference type="Gene3D" id="3.90.1570.10">
    <property type="entry name" value="tt1808, chain A"/>
    <property type="match status" value="1"/>
</dbReference>
<dbReference type="eggNOG" id="COG4636">
    <property type="taxonomic scope" value="Bacteria"/>
</dbReference>
<dbReference type="OrthoDB" id="668969at2"/>
<dbReference type="Pfam" id="PF05685">
    <property type="entry name" value="Uma2"/>
    <property type="match status" value="1"/>
</dbReference>
<dbReference type="PANTHER" id="PTHR36558">
    <property type="entry name" value="GLR1098 PROTEIN"/>
    <property type="match status" value="1"/>
</dbReference>
<dbReference type="EMBL" id="AAWS01000001">
    <property type="protein sequence ID" value="EAY31900.1"/>
    <property type="molecule type" value="Genomic_DNA"/>
</dbReference>
<dbReference type="PANTHER" id="PTHR36558:SF1">
    <property type="entry name" value="RESTRICTION ENDONUCLEASE DOMAIN-CONTAINING PROTEIN-RELATED"/>
    <property type="match status" value="1"/>
</dbReference>
<gene>
    <name evidence="2" type="ORF">M23134_01929</name>
</gene>
<sequence length="176" mass="20105">MTITEEDFLTKACQQPNQWEYHQGQLVACAPASEAHHQIGQNLADLFSKSAPTTSSLVFIPLADAYVYPDFVLLPSAPILYEAPQQASAVLNPVLVVEIMSPQTKQTDTQLKWGFYQQVSHLEQYLLIDEQRPLLQLFTRNEQGWKLEIIKHSDNTKPFLLHNQEVLLKDIYQQVV</sequence>
<evidence type="ECO:0000259" key="1">
    <source>
        <dbReference type="Pfam" id="PF05685"/>
    </source>
</evidence>
<dbReference type="AlphaFoldDB" id="A1ZC98"/>
<dbReference type="CDD" id="cd06260">
    <property type="entry name" value="DUF820-like"/>
    <property type="match status" value="1"/>
</dbReference>
<dbReference type="InterPro" id="IPR012296">
    <property type="entry name" value="Nuclease_put_TT1808"/>
</dbReference>
<name>A1ZC98_MICM2</name>
<keyword evidence="3" id="KW-1185">Reference proteome</keyword>
<proteinExistence type="predicted"/>
<feature type="domain" description="Putative restriction endonuclease" evidence="1">
    <location>
        <begin position="11"/>
        <end position="154"/>
    </location>
</feature>
<dbReference type="InterPro" id="IPR011335">
    <property type="entry name" value="Restrct_endonuc-II-like"/>
</dbReference>
<evidence type="ECO:0000313" key="3">
    <source>
        <dbReference type="Proteomes" id="UP000004095"/>
    </source>
</evidence>